<evidence type="ECO:0000259" key="10">
    <source>
        <dbReference type="Pfam" id="PF00688"/>
    </source>
</evidence>
<dbReference type="RefSeq" id="XP_013780449.1">
    <property type="nucleotide sequence ID" value="XM_013924995.2"/>
</dbReference>
<evidence type="ECO:0000256" key="7">
    <source>
        <dbReference type="ARBA" id="ARBA00023180"/>
    </source>
</evidence>
<dbReference type="InterPro" id="IPR001111">
    <property type="entry name" value="TGF-b_propeptide"/>
</dbReference>
<dbReference type="Gene3D" id="2.60.120.970">
    <property type="match status" value="1"/>
</dbReference>
<evidence type="ECO:0000256" key="6">
    <source>
        <dbReference type="ARBA" id="ARBA00023157"/>
    </source>
</evidence>
<keyword evidence="7" id="KW-0325">Glycoprotein</keyword>
<dbReference type="PANTHER" id="PTHR11848:SF263">
    <property type="entry name" value="PROTEIN DECAPENTAPLEGIC"/>
    <property type="match status" value="1"/>
</dbReference>
<keyword evidence="11" id="KW-1185">Reference proteome</keyword>
<dbReference type="InterPro" id="IPR015615">
    <property type="entry name" value="TGF-beta-rel"/>
</dbReference>
<evidence type="ECO:0000256" key="9">
    <source>
        <dbReference type="SAM" id="SignalP"/>
    </source>
</evidence>
<feature type="signal peptide" evidence="9">
    <location>
        <begin position="1"/>
        <end position="28"/>
    </location>
</feature>
<dbReference type="Pfam" id="PF00688">
    <property type="entry name" value="TGFb_propeptide"/>
    <property type="match status" value="1"/>
</dbReference>
<gene>
    <name evidence="12" type="primary">LOC106464839</name>
</gene>
<evidence type="ECO:0000256" key="5">
    <source>
        <dbReference type="ARBA" id="ARBA00023030"/>
    </source>
</evidence>
<keyword evidence="5" id="KW-0339">Growth factor</keyword>
<proteinExistence type="inferred from homology"/>
<name>A0ABM1BEN5_LIMPO</name>
<reference evidence="12" key="1">
    <citation type="submission" date="2025-08" db="UniProtKB">
        <authorList>
            <consortium name="RefSeq"/>
        </authorList>
    </citation>
    <scope>IDENTIFICATION</scope>
    <source>
        <tissue evidence="12">Muscle</tissue>
    </source>
</reference>
<protein>
    <submittedName>
        <fullName evidence="12">Uncharacterized protein LOC106464839</fullName>
    </submittedName>
</protein>
<evidence type="ECO:0000256" key="8">
    <source>
        <dbReference type="SAM" id="MobiDB-lite"/>
    </source>
</evidence>
<keyword evidence="6" id="KW-1015">Disulfide bond</keyword>
<evidence type="ECO:0000256" key="3">
    <source>
        <dbReference type="ARBA" id="ARBA00022525"/>
    </source>
</evidence>
<sequence length="419" mass="48772">MFGCYSNYYKFFLLVAVGSWCCGQPLQAFTNEYFTKDVRYMTIPTPFPIRKVNESEVISIQRGTLANNRTLVTNTTLSDLMNVARMKQKKKRERVRQEWLKRIKSLILHGVGMSREPNVSSSVFSKKVHQRLSNVLKRIDKTHSEENSKFFEKLQSFYPSCSLPESIDRDLWSDPTTFNVYYTVNFRPTTSHSKVKLAKLRFYKNRDLQPEDLKQNLALPPWPLKLFRPPPLSVRNTGLTVSLYRYRRPLTNISREDNKSYLYSRIIAANYRGWINFDVTYFFQIWSKKPDLNYGFKIEVEDSYEGRHNPNLFFVNINCTDEEGLHSTNTTSLQSPFPYIEELNPNMRENDSAVFEDETFPTLDLQTVEVSPELNTFRHPPLTSRSVVGQETKNVPFSPDAHQDCDVSGVQHPLPKPAI</sequence>
<feature type="region of interest" description="Disordered" evidence="8">
    <location>
        <begin position="381"/>
        <end position="419"/>
    </location>
</feature>
<evidence type="ECO:0000256" key="4">
    <source>
        <dbReference type="ARBA" id="ARBA00022729"/>
    </source>
</evidence>
<feature type="domain" description="TGF-beta propeptide" evidence="10">
    <location>
        <begin position="86"/>
        <end position="305"/>
    </location>
</feature>
<evidence type="ECO:0000256" key="1">
    <source>
        <dbReference type="ARBA" id="ARBA00004613"/>
    </source>
</evidence>
<accession>A0ABM1BEN5</accession>
<comment type="similarity">
    <text evidence="2">Belongs to the TGF-beta family.</text>
</comment>
<comment type="subcellular location">
    <subcellularLocation>
        <location evidence="1">Secreted</location>
    </subcellularLocation>
</comment>
<evidence type="ECO:0000313" key="12">
    <source>
        <dbReference type="RefSeq" id="XP_013780449.1"/>
    </source>
</evidence>
<evidence type="ECO:0000256" key="2">
    <source>
        <dbReference type="ARBA" id="ARBA00006656"/>
    </source>
</evidence>
<feature type="compositionally biased region" description="Polar residues" evidence="8">
    <location>
        <begin position="383"/>
        <end position="395"/>
    </location>
</feature>
<organism evidence="11 12">
    <name type="scientific">Limulus polyphemus</name>
    <name type="common">Atlantic horseshoe crab</name>
    <dbReference type="NCBI Taxonomy" id="6850"/>
    <lineage>
        <taxon>Eukaryota</taxon>
        <taxon>Metazoa</taxon>
        <taxon>Ecdysozoa</taxon>
        <taxon>Arthropoda</taxon>
        <taxon>Chelicerata</taxon>
        <taxon>Merostomata</taxon>
        <taxon>Xiphosura</taxon>
        <taxon>Limulidae</taxon>
        <taxon>Limulus</taxon>
    </lineage>
</organism>
<feature type="chain" id="PRO_5045155988" evidence="9">
    <location>
        <begin position="29"/>
        <end position="419"/>
    </location>
</feature>
<dbReference type="GeneID" id="106464839"/>
<evidence type="ECO:0000313" key="11">
    <source>
        <dbReference type="Proteomes" id="UP000694941"/>
    </source>
</evidence>
<keyword evidence="4 9" id="KW-0732">Signal</keyword>
<dbReference type="Proteomes" id="UP000694941">
    <property type="component" value="Unplaced"/>
</dbReference>
<keyword evidence="3" id="KW-0964">Secreted</keyword>
<dbReference type="PANTHER" id="PTHR11848">
    <property type="entry name" value="TGF-BETA FAMILY"/>
    <property type="match status" value="1"/>
</dbReference>